<evidence type="ECO:0000259" key="2">
    <source>
        <dbReference type="PROSITE" id="PS50878"/>
    </source>
</evidence>
<dbReference type="SUPFAM" id="SSF53098">
    <property type="entry name" value="Ribonuclease H-like"/>
    <property type="match status" value="1"/>
</dbReference>
<dbReference type="Pfam" id="PF00078">
    <property type="entry name" value="RVT_1"/>
    <property type="match status" value="1"/>
</dbReference>
<dbReference type="CDD" id="cd09276">
    <property type="entry name" value="Rnase_HI_RT_non_LTR"/>
    <property type="match status" value="1"/>
</dbReference>
<feature type="compositionally biased region" description="Basic residues" evidence="1">
    <location>
        <begin position="243"/>
        <end position="255"/>
    </location>
</feature>
<dbReference type="GO" id="GO:0004523">
    <property type="term" value="F:RNA-DNA hybrid ribonuclease activity"/>
    <property type="evidence" value="ECO:0007669"/>
    <property type="project" value="InterPro"/>
</dbReference>
<dbReference type="InterPro" id="IPR005135">
    <property type="entry name" value="Endo/exonuclease/phosphatase"/>
</dbReference>
<dbReference type="CDD" id="cd01650">
    <property type="entry name" value="RT_nLTR_like"/>
    <property type="match status" value="1"/>
</dbReference>
<dbReference type="GeneID" id="127750242"/>
<keyword evidence="4" id="KW-1185">Reference proteome</keyword>
<dbReference type="InterPro" id="IPR036397">
    <property type="entry name" value="RNaseH_sf"/>
</dbReference>
<dbReference type="Proteomes" id="UP000504606">
    <property type="component" value="Unplaced"/>
</dbReference>
<dbReference type="RefSeq" id="XP_052127272.1">
    <property type="nucleotide sequence ID" value="XM_052271312.1"/>
</dbReference>
<dbReference type="PROSITE" id="PS50879">
    <property type="entry name" value="RNASE_H_1"/>
    <property type="match status" value="1"/>
</dbReference>
<name>A0A9C6XQ28_FRAOC</name>
<dbReference type="PANTHER" id="PTHR36688">
    <property type="entry name" value="ENDO/EXONUCLEASE/PHOSPHATASE DOMAIN-CONTAINING PROTEIN"/>
    <property type="match status" value="1"/>
</dbReference>
<dbReference type="PANTHER" id="PTHR36688:SF2">
    <property type="entry name" value="ENDONUCLEASE_EXONUCLEASE_PHOSPHATASE DOMAIN-CONTAINING PROTEIN"/>
    <property type="match status" value="1"/>
</dbReference>
<sequence>MKRILAQSMLSWWKVRKRTSVISMLLLLLAVFEMQKSLTPLQQQQGRTSSDSYSMPVQKQMNSWIQSYVRKEGGQLISRPPELRGWEWSEVLETYSQTQNLPSQHPLKRSEFCKPLDLIDAHLRIPGNPLERGDSPLKVRLSQSIYIWKVSESRWNHMSHLSRGAQNANYSGIYLKIAEERRGAASVETHIWMRNALRKRFFAYIAKQKIILQKTGRNAIDGQKKNKSRNIWQRKTYPTQKLSKSRNKQTNRIRNSKISLSFKERNQIPQLQKGLKSHLRSLQDLWLKFWQPSKLLWYQSWKIWYKKLYQHLRTPPHYSPACQQLQPLQIFQSQLTKNSRKFCQDWNSPQQIWYGMRITIHSKTTYFQKIQKQIMDPGNPTTMETATTLKVLSWNANSLQNKWNLLEQMLIEEKIQIAAIQESRLSDIPTLMGEYWSIHADLKVNSRGASIFVHKQIRFQHINFNLPEYPEIEITGVQILSKNPLFIYNVYVHPGKCIHKQLWENIGRDIQYPAIICGDFNCHHTSWGEPQDDPNGVSLFEWIQEEDLILLNDGTPTRRGHPGQRDTAIDLALISSRLYLKAEWTLHEDLMGSDHFPMIISLDLEANDTPAQKFLTTRKWHTDQADWDKFQKEVKEQGSPLWQRPPSLQTYNEFISIITAAMDKSCKKRKPVISYNGYHPKPWWNQKCQEAKTKKRELLRKFRRNRTPENFEEYTKQEKETQYEYSQARKTGWRDFLTSISPRSPMTPIWRMAKRYAGRHLPPQHTQGEWLQDFLKIFTPDHEEILQELDTRPLETEDVRPLQEENKTDLEKFFEKPFQRGDILEALTGTKDTSPGADGVTYSMIRALPEEALDYLASLFNFFWKSARYPEEWNEAIVLPILKPGKPAEEAKSYRPIALTSCIFKSFQKVTLQRIQWWAEAHNKLDRYQFGFRKMRSTTDSLALLTTNIHLAFRKKEFAVSLFADISGAYPNVNPQLLCESLTQKGLPAFVIENIRSSLMRRKLKATYGGILTDFRYTSKGLNQGDIWSPLLYILFTSDLREVVTEEEVLMLQYADDISLTVRHSSLREAIYKLQDAARNLEEKISQNGATLEPTKSQMVIFTRKTKIPEPQHILLRGGEVPIKKEAKFLGITMDPALNWKTHVANTQAKCRNRLKFIRSLTGHWWGAHPMTLKRTYTSLIRPILDYGIEIYDPHSQEMWGKLESIQMEAARIITGAMKSTPRHALLAETGEMPIQLRQRYHIQKILLKWQSISTNSIIPLIEEGNNIRTQTKYRHPLFRGLQDILVPKDEIFSSEIPLCYYVDYDARDLTIRLSADFPPENTITAEELEPIEIYNKLRQDHWKNFYVLATDGSRQANETPSVGSAMVDVNRSPEKAIINKLHSLASVYDAEIRALQLAVNYLPEIENQRKILILTDSKSLVAALHRRDISPYEPPELTKLRESISNIPKHKDIWIAWVPAHKGILPNEHADVAAKLAARMGIPHKMQQRYQNFLPEVRTHFYNEWQQLRSAAANRLIKPVGRFNFSLDRDLTSRTWISLADECPRIFLSPLMRVRMGHTHAPASLHRFRIIDCPLCDRCGEEATTEHLINSCQFIDRLHFFEHLQENSVPEPHTFPSLLKTRRHIKIVITAFALLFEHNPHLKL</sequence>
<proteinExistence type="predicted"/>
<dbReference type="InterPro" id="IPR000477">
    <property type="entry name" value="RT_dom"/>
</dbReference>
<organism evidence="4 5">
    <name type="scientific">Frankliniella occidentalis</name>
    <name type="common">Western flower thrips</name>
    <name type="synonym">Euthrips occidentalis</name>
    <dbReference type="NCBI Taxonomy" id="133901"/>
    <lineage>
        <taxon>Eukaryota</taxon>
        <taxon>Metazoa</taxon>
        <taxon>Ecdysozoa</taxon>
        <taxon>Arthropoda</taxon>
        <taxon>Hexapoda</taxon>
        <taxon>Insecta</taxon>
        <taxon>Pterygota</taxon>
        <taxon>Neoptera</taxon>
        <taxon>Paraneoptera</taxon>
        <taxon>Thysanoptera</taxon>
        <taxon>Terebrantia</taxon>
        <taxon>Thripoidea</taxon>
        <taxon>Thripidae</taxon>
        <taxon>Frankliniella</taxon>
    </lineage>
</organism>
<dbReference type="KEGG" id="foc:127750242"/>
<evidence type="ECO:0000259" key="3">
    <source>
        <dbReference type="PROSITE" id="PS50879"/>
    </source>
</evidence>
<dbReference type="OrthoDB" id="8058536at2759"/>
<feature type="domain" description="RNase H type-1" evidence="3">
    <location>
        <begin position="1343"/>
        <end position="1480"/>
    </location>
</feature>
<dbReference type="SUPFAM" id="SSF56219">
    <property type="entry name" value="DNase I-like"/>
    <property type="match status" value="1"/>
</dbReference>
<dbReference type="Pfam" id="PF14529">
    <property type="entry name" value="Exo_endo_phos_2"/>
    <property type="match status" value="1"/>
</dbReference>
<dbReference type="InterPro" id="IPR036691">
    <property type="entry name" value="Endo/exonu/phosph_ase_sf"/>
</dbReference>
<evidence type="ECO:0000256" key="1">
    <source>
        <dbReference type="SAM" id="MobiDB-lite"/>
    </source>
</evidence>
<dbReference type="GO" id="GO:0071897">
    <property type="term" value="P:DNA biosynthetic process"/>
    <property type="evidence" value="ECO:0007669"/>
    <property type="project" value="UniProtKB-ARBA"/>
</dbReference>
<feature type="domain" description="Reverse transcriptase" evidence="2">
    <location>
        <begin position="862"/>
        <end position="1134"/>
    </location>
</feature>
<reference evidence="5" key="1">
    <citation type="submission" date="2025-08" db="UniProtKB">
        <authorList>
            <consortium name="RefSeq"/>
        </authorList>
    </citation>
    <scope>IDENTIFICATION</scope>
    <source>
        <tissue evidence="5">Whole organism</tissue>
    </source>
</reference>
<dbReference type="InterPro" id="IPR052560">
    <property type="entry name" value="RdDP_mobile_element"/>
</dbReference>
<evidence type="ECO:0000313" key="4">
    <source>
        <dbReference type="Proteomes" id="UP000504606"/>
    </source>
</evidence>
<dbReference type="InterPro" id="IPR043502">
    <property type="entry name" value="DNA/RNA_pol_sf"/>
</dbReference>
<dbReference type="GO" id="GO:0003676">
    <property type="term" value="F:nucleic acid binding"/>
    <property type="evidence" value="ECO:0007669"/>
    <property type="project" value="InterPro"/>
</dbReference>
<dbReference type="InterPro" id="IPR002156">
    <property type="entry name" value="RNaseH_domain"/>
</dbReference>
<protein>
    <submittedName>
        <fullName evidence="5">Uncharacterized protein LOC127750242</fullName>
    </submittedName>
</protein>
<dbReference type="InterPro" id="IPR012337">
    <property type="entry name" value="RNaseH-like_sf"/>
</dbReference>
<dbReference type="GO" id="GO:0042575">
    <property type="term" value="C:DNA polymerase complex"/>
    <property type="evidence" value="ECO:0007669"/>
    <property type="project" value="UniProtKB-ARBA"/>
</dbReference>
<dbReference type="Gene3D" id="3.30.420.10">
    <property type="entry name" value="Ribonuclease H-like superfamily/Ribonuclease H"/>
    <property type="match status" value="1"/>
</dbReference>
<feature type="compositionally biased region" description="Polar residues" evidence="1">
    <location>
        <begin position="229"/>
        <end position="242"/>
    </location>
</feature>
<gene>
    <name evidence="5" type="primary">LOC127750242</name>
</gene>
<accession>A0A9C6XQ28</accession>
<evidence type="ECO:0000313" key="5">
    <source>
        <dbReference type="RefSeq" id="XP_052127272.1"/>
    </source>
</evidence>
<feature type="region of interest" description="Disordered" evidence="1">
    <location>
        <begin position="222"/>
        <end position="255"/>
    </location>
</feature>
<dbReference type="SUPFAM" id="SSF56672">
    <property type="entry name" value="DNA/RNA polymerases"/>
    <property type="match status" value="1"/>
</dbReference>
<dbReference type="Pfam" id="PF00075">
    <property type="entry name" value="RNase_H"/>
    <property type="match status" value="1"/>
</dbReference>
<dbReference type="Gene3D" id="3.60.10.10">
    <property type="entry name" value="Endonuclease/exonuclease/phosphatase"/>
    <property type="match status" value="1"/>
</dbReference>
<dbReference type="PROSITE" id="PS50878">
    <property type="entry name" value="RT_POL"/>
    <property type="match status" value="1"/>
</dbReference>